<dbReference type="Pfam" id="PF02518">
    <property type="entry name" value="HATPase_c"/>
    <property type="match status" value="1"/>
</dbReference>
<evidence type="ECO:0000313" key="12">
    <source>
        <dbReference type="EMBL" id="PPF69535.1"/>
    </source>
</evidence>
<gene>
    <name evidence="12" type="ORF">C5E16_04250</name>
</gene>
<evidence type="ECO:0000256" key="9">
    <source>
        <dbReference type="SAM" id="MobiDB-lite"/>
    </source>
</evidence>
<name>A0A2S5VVP5_9MICO</name>
<keyword evidence="10" id="KW-0472">Membrane</keyword>
<keyword evidence="10" id="KW-1133">Transmembrane helix</keyword>
<evidence type="ECO:0000256" key="1">
    <source>
        <dbReference type="ARBA" id="ARBA00000085"/>
    </source>
</evidence>
<dbReference type="EC" id="2.7.13.3" evidence="2"/>
<dbReference type="Pfam" id="PF07730">
    <property type="entry name" value="HisKA_3"/>
    <property type="match status" value="1"/>
</dbReference>
<dbReference type="Proteomes" id="UP000239241">
    <property type="component" value="Unassembled WGS sequence"/>
</dbReference>
<dbReference type="Gene3D" id="1.20.5.1930">
    <property type="match status" value="1"/>
</dbReference>
<dbReference type="EMBL" id="PSXY01000005">
    <property type="protein sequence ID" value="PPF69535.1"/>
    <property type="molecule type" value="Genomic_DNA"/>
</dbReference>
<dbReference type="InterPro" id="IPR036890">
    <property type="entry name" value="HATPase_C_sf"/>
</dbReference>
<protein>
    <recommendedName>
        <fullName evidence="2">histidine kinase</fullName>
        <ecNumber evidence="2">2.7.13.3</ecNumber>
    </recommendedName>
</protein>
<evidence type="ECO:0000256" key="10">
    <source>
        <dbReference type="SAM" id="Phobius"/>
    </source>
</evidence>
<accession>A0A2S5VVP5</accession>
<dbReference type="GO" id="GO:0005524">
    <property type="term" value="F:ATP binding"/>
    <property type="evidence" value="ECO:0007669"/>
    <property type="project" value="UniProtKB-KW"/>
</dbReference>
<dbReference type="GO" id="GO:0000155">
    <property type="term" value="F:phosphorelay sensor kinase activity"/>
    <property type="evidence" value="ECO:0007669"/>
    <property type="project" value="InterPro"/>
</dbReference>
<evidence type="ECO:0000259" key="11">
    <source>
        <dbReference type="SMART" id="SM00387"/>
    </source>
</evidence>
<feature type="transmembrane region" description="Helical" evidence="10">
    <location>
        <begin position="104"/>
        <end position="123"/>
    </location>
</feature>
<evidence type="ECO:0000256" key="4">
    <source>
        <dbReference type="ARBA" id="ARBA00022679"/>
    </source>
</evidence>
<evidence type="ECO:0000313" key="13">
    <source>
        <dbReference type="Proteomes" id="UP000239241"/>
    </source>
</evidence>
<dbReference type="PANTHER" id="PTHR24421:SF10">
    <property type="entry name" value="NITRATE_NITRITE SENSOR PROTEIN NARQ"/>
    <property type="match status" value="1"/>
</dbReference>
<keyword evidence="7" id="KW-0067">ATP-binding</keyword>
<evidence type="ECO:0000256" key="2">
    <source>
        <dbReference type="ARBA" id="ARBA00012438"/>
    </source>
</evidence>
<feature type="transmembrane region" description="Helical" evidence="10">
    <location>
        <begin position="150"/>
        <end position="175"/>
    </location>
</feature>
<dbReference type="RefSeq" id="WP_104289694.1">
    <property type="nucleotide sequence ID" value="NZ_PSXY01000005.1"/>
</dbReference>
<keyword evidence="3" id="KW-0597">Phosphoprotein</keyword>
<reference evidence="12 13" key="1">
    <citation type="submission" date="2018-02" db="EMBL/GenBank/DDBJ databases">
        <title>Bacteriophage NCPPB3778 and a type I-E CRISPR drive the evolution of the US Biological Select Agent, Rathayibacter toxicus.</title>
        <authorList>
            <person name="Davis E.W.II."/>
            <person name="Tabima J.F."/>
            <person name="Weisberg A.J."/>
            <person name="Lopes L.D."/>
            <person name="Wiseman M.S."/>
            <person name="Wiseman M.S."/>
            <person name="Pupko T."/>
            <person name="Belcher M.S."/>
            <person name="Sechler A.J."/>
            <person name="Tancos M.A."/>
            <person name="Schroeder B.K."/>
            <person name="Murray T.D."/>
            <person name="Luster D.G."/>
            <person name="Schneider W.L."/>
            <person name="Rogers E."/>
            <person name="Andreote F.D."/>
            <person name="Grunwald N.J."/>
            <person name="Putnam M.L."/>
            <person name="Chang J.H."/>
        </authorList>
    </citation>
    <scope>NUCLEOTIDE SEQUENCE [LARGE SCALE GENOMIC DNA]</scope>
    <source>
        <strain evidence="12 13">AY1B3</strain>
    </source>
</reference>
<feature type="transmembrane region" description="Helical" evidence="10">
    <location>
        <begin position="33"/>
        <end position="66"/>
    </location>
</feature>
<keyword evidence="5" id="KW-0547">Nucleotide-binding</keyword>
<feature type="transmembrane region" description="Helical" evidence="10">
    <location>
        <begin position="78"/>
        <end position="97"/>
    </location>
</feature>
<dbReference type="SUPFAM" id="SSF55874">
    <property type="entry name" value="ATPase domain of HSP90 chaperone/DNA topoisomerase II/histidine kinase"/>
    <property type="match status" value="1"/>
</dbReference>
<evidence type="ECO:0000256" key="8">
    <source>
        <dbReference type="ARBA" id="ARBA00023012"/>
    </source>
</evidence>
<dbReference type="InterPro" id="IPR003594">
    <property type="entry name" value="HATPase_dom"/>
</dbReference>
<evidence type="ECO:0000256" key="7">
    <source>
        <dbReference type="ARBA" id="ARBA00022840"/>
    </source>
</evidence>
<feature type="transmembrane region" description="Helical" evidence="10">
    <location>
        <begin position="6"/>
        <end position="26"/>
    </location>
</feature>
<dbReference type="AlphaFoldDB" id="A0A2S5VVP5"/>
<keyword evidence="8" id="KW-0902">Two-component regulatory system</keyword>
<evidence type="ECO:0000256" key="3">
    <source>
        <dbReference type="ARBA" id="ARBA00022553"/>
    </source>
</evidence>
<evidence type="ECO:0000256" key="5">
    <source>
        <dbReference type="ARBA" id="ARBA00022741"/>
    </source>
</evidence>
<comment type="catalytic activity">
    <reaction evidence="1">
        <text>ATP + protein L-histidine = ADP + protein N-phospho-L-histidine.</text>
        <dbReference type="EC" id="2.7.13.3"/>
    </reaction>
</comment>
<comment type="caution">
    <text evidence="12">The sequence shown here is derived from an EMBL/GenBank/DDBJ whole genome shotgun (WGS) entry which is preliminary data.</text>
</comment>
<sequence>MPSPRTTAHLVAPLGGAAFAALWILAEAGRAGLAGVATLAVALGAAIGLAVWMPAASLAIVVAIPVLQLAGLAPAVDATTWPLSAAVGFVVLMVAATGSRRTRLVALPAGVVAALAAVVHTAVPSGADPTRLLAWAALGSAGGSPLHPTLVVLLLAGVGAVVLAWAVGFGIGAALRLHRLGRVLEEAEGRLAETDLELRLGAERARISRDVHDSIAHALTIVVAQSEGASALSRRQPEVVDGVLTAISGVARDALTDVRGLIERITEAGDELLSLADLPELVARMRDVGMRIDLDELGARPPLRDAHQLAVYRIVQESLTNALKHGGADADASVVLDWRGPGLALLVRSSGRSPLVARGALPGTGAGIAGMRERARLAGGWLTAEPEPLPEQDGAGEFVVTAYLPITGGAGGAPARPAVDVTAVAATDSPAAAAASASPAASAADAAGPRG</sequence>
<dbReference type="Gene3D" id="3.30.565.10">
    <property type="entry name" value="Histidine kinase-like ATPase, C-terminal domain"/>
    <property type="match status" value="1"/>
</dbReference>
<dbReference type="CDD" id="cd16917">
    <property type="entry name" value="HATPase_UhpB-NarQ-NarX-like"/>
    <property type="match status" value="1"/>
</dbReference>
<keyword evidence="6" id="KW-0418">Kinase</keyword>
<dbReference type="SMART" id="SM00387">
    <property type="entry name" value="HATPase_c"/>
    <property type="match status" value="1"/>
</dbReference>
<feature type="domain" description="Histidine kinase/HSP90-like ATPase" evidence="11">
    <location>
        <begin position="306"/>
        <end position="408"/>
    </location>
</feature>
<dbReference type="InterPro" id="IPR011712">
    <property type="entry name" value="Sig_transdc_His_kin_sub3_dim/P"/>
</dbReference>
<keyword evidence="4" id="KW-0808">Transferase</keyword>
<dbReference type="InterPro" id="IPR050482">
    <property type="entry name" value="Sensor_HK_TwoCompSys"/>
</dbReference>
<keyword evidence="10" id="KW-0812">Transmembrane</keyword>
<feature type="region of interest" description="Disordered" evidence="9">
    <location>
        <begin position="430"/>
        <end position="451"/>
    </location>
</feature>
<proteinExistence type="predicted"/>
<dbReference type="GO" id="GO:0016020">
    <property type="term" value="C:membrane"/>
    <property type="evidence" value="ECO:0007669"/>
    <property type="project" value="InterPro"/>
</dbReference>
<dbReference type="GO" id="GO:0046983">
    <property type="term" value="F:protein dimerization activity"/>
    <property type="evidence" value="ECO:0007669"/>
    <property type="project" value="InterPro"/>
</dbReference>
<organism evidence="12 13">
    <name type="scientific">Clavibacter michiganensis</name>
    <dbReference type="NCBI Taxonomy" id="28447"/>
    <lineage>
        <taxon>Bacteria</taxon>
        <taxon>Bacillati</taxon>
        <taxon>Actinomycetota</taxon>
        <taxon>Actinomycetes</taxon>
        <taxon>Micrococcales</taxon>
        <taxon>Microbacteriaceae</taxon>
        <taxon>Clavibacter</taxon>
    </lineage>
</organism>
<dbReference type="PANTHER" id="PTHR24421">
    <property type="entry name" value="NITRATE/NITRITE SENSOR PROTEIN NARX-RELATED"/>
    <property type="match status" value="1"/>
</dbReference>
<evidence type="ECO:0000256" key="6">
    <source>
        <dbReference type="ARBA" id="ARBA00022777"/>
    </source>
</evidence>